<accession>A0A4P9Y6K3</accession>
<gene>
    <name evidence="1" type="ORF">BJ684DRAFT_1891</name>
</gene>
<dbReference type="PANTHER" id="PTHR31591:SF1">
    <property type="entry name" value="UPF0613 PROTEIN PB24D3.06C"/>
    <property type="match status" value="1"/>
</dbReference>
<proteinExistence type="predicted"/>
<dbReference type="AlphaFoldDB" id="A0A4P9Y6K3"/>
<evidence type="ECO:0000313" key="2">
    <source>
        <dbReference type="Proteomes" id="UP000267251"/>
    </source>
</evidence>
<dbReference type="SUPFAM" id="SSF53474">
    <property type="entry name" value="alpha/beta-Hydrolases"/>
    <property type="match status" value="1"/>
</dbReference>
<evidence type="ECO:0000313" key="1">
    <source>
        <dbReference type="EMBL" id="RKP14334.1"/>
    </source>
</evidence>
<dbReference type="PANTHER" id="PTHR31591">
    <property type="entry name" value="UPF0613 PROTEIN PB24D3.06C"/>
    <property type="match status" value="1"/>
</dbReference>
<dbReference type="InterPro" id="IPR029058">
    <property type="entry name" value="AB_hydrolase_fold"/>
</dbReference>
<name>A0A4P9Y6K3_9FUNG</name>
<dbReference type="Gene3D" id="3.40.50.1820">
    <property type="entry name" value="alpha/beta hydrolase"/>
    <property type="match status" value="1"/>
</dbReference>
<dbReference type="InterPro" id="IPR013744">
    <property type="entry name" value="SidJ"/>
</dbReference>
<feature type="non-terminal residue" evidence="1">
    <location>
        <position position="1"/>
    </location>
</feature>
<keyword evidence="2" id="KW-1185">Reference proteome</keyword>
<dbReference type="OrthoDB" id="10034502at2759"/>
<protein>
    <recommendedName>
        <fullName evidence="3">Alpha/Beta hydrolase protein</fullName>
    </recommendedName>
</protein>
<dbReference type="Proteomes" id="UP000267251">
    <property type="component" value="Unassembled WGS sequence"/>
</dbReference>
<dbReference type="EMBL" id="KZ987849">
    <property type="protein sequence ID" value="RKP14334.1"/>
    <property type="molecule type" value="Genomic_DNA"/>
</dbReference>
<evidence type="ECO:0008006" key="3">
    <source>
        <dbReference type="Google" id="ProtNLM"/>
    </source>
</evidence>
<feature type="non-terminal residue" evidence="1">
    <location>
        <position position="200"/>
    </location>
</feature>
<reference evidence="2" key="1">
    <citation type="journal article" date="2018" name="Nat. Microbiol.">
        <title>Leveraging single-cell genomics to expand the fungal tree of life.</title>
        <authorList>
            <person name="Ahrendt S.R."/>
            <person name="Quandt C.A."/>
            <person name="Ciobanu D."/>
            <person name="Clum A."/>
            <person name="Salamov A."/>
            <person name="Andreopoulos B."/>
            <person name="Cheng J.F."/>
            <person name="Woyke T."/>
            <person name="Pelin A."/>
            <person name="Henrissat B."/>
            <person name="Reynolds N.K."/>
            <person name="Benny G.L."/>
            <person name="Smith M.E."/>
            <person name="James T.Y."/>
            <person name="Grigoriev I.V."/>
        </authorList>
    </citation>
    <scope>NUCLEOTIDE SEQUENCE [LARGE SCALE GENOMIC DNA]</scope>
</reference>
<dbReference type="Pfam" id="PF08538">
    <property type="entry name" value="DUF1749"/>
    <property type="match status" value="1"/>
</dbReference>
<sequence length="200" mass="22023">VVLVPGLGDGPMSLPYASGLAEVAKNKGHTFVQVHLSSTYTGYGTSSISQDVEELDRLLGYLVEQHGRERFFLVGHSTGCQDALTYARRGRYRERVVGYVLQSAVSDREFMESSMDAEKRTHLLQHAQALVDQGKGEEMMPRESDPMAAITANRFLSFGRARGEDDIFSGDLPDAYVQSLYDGVKAPMLMVHSGADEFVP</sequence>
<organism evidence="1 2">
    <name type="scientific">Piptocephalis cylindrospora</name>
    <dbReference type="NCBI Taxonomy" id="1907219"/>
    <lineage>
        <taxon>Eukaryota</taxon>
        <taxon>Fungi</taxon>
        <taxon>Fungi incertae sedis</taxon>
        <taxon>Zoopagomycota</taxon>
        <taxon>Zoopagomycotina</taxon>
        <taxon>Zoopagomycetes</taxon>
        <taxon>Zoopagales</taxon>
        <taxon>Piptocephalidaceae</taxon>
        <taxon>Piptocephalis</taxon>
    </lineage>
</organism>